<gene>
    <name evidence="1" type="ORF">PVAP13_3NG163203</name>
</gene>
<protein>
    <submittedName>
        <fullName evidence="1">Uncharacterized protein</fullName>
    </submittedName>
</protein>
<comment type="caution">
    <text evidence="1">The sequence shown here is derived from an EMBL/GenBank/DDBJ whole genome shotgun (WGS) entry which is preliminary data.</text>
</comment>
<evidence type="ECO:0000313" key="2">
    <source>
        <dbReference type="Proteomes" id="UP000823388"/>
    </source>
</evidence>
<organism evidence="1 2">
    <name type="scientific">Panicum virgatum</name>
    <name type="common">Blackwell switchgrass</name>
    <dbReference type="NCBI Taxonomy" id="38727"/>
    <lineage>
        <taxon>Eukaryota</taxon>
        <taxon>Viridiplantae</taxon>
        <taxon>Streptophyta</taxon>
        <taxon>Embryophyta</taxon>
        <taxon>Tracheophyta</taxon>
        <taxon>Spermatophyta</taxon>
        <taxon>Magnoliopsida</taxon>
        <taxon>Liliopsida</taxon>
        <taxon>Poales</taxon>
        <taxon>Poaceae</taxon>
        <taxon>PACMAD clade</taxon>
        <taxon>Panicoideae</taxon>
        <taxon>Panicodae</taxon>
        <taxon>Paniceae</taxon>
        <taxon>Panicinae</taxon>
        <taxon>Panicum</taxon>
        <taxon>Panicum sect. Hiantes</taxon>
    </lineage>
</organism>
<dbReference type="AlphaFoldDB" id="A0A8T0UGP8"/>
<reference evidence="1" key="1">
    <citation type="submission" date="2020-05" db="EMBL/GenBank/DDBJ databases">
        <title>WGS assembly of Panicum virgatum.</title>
        <authorList>
            <person name="Lovell J.T."/>
            <person name="Jenkins J."/>
            <person name="Shu S."/>
            <person name="Juenger T.E."/>
            <person name="Schmutz J."/>
        </authorList>
    </citation>
    <scope>NUCLEOTIDE SEQUENCE</scope>
    <source>
        <strain evidence="1">AP13</strain>
    </source>
</reference>
<dbReference type="EMBL" id="CM029042">
    <property type="protein sequence ID" value="KAG2620246.1"/>
    <property type="molecule type" value="Genomic_DNA"/>
</dbReference>
<keyword evidence="2" id="KW-1185">Reference proteome</keyword>
<dbReference type="Proteomes" id="UP000823388">
    <property type="component" value="Chromosome 3N"/>
</dbReference>
<sequence>MGWNPWRARRHDDLHQTRRPPIAIFGVRDERGCGGRWATAHLVCAYGTCVTRRSNGLSLGGRLQQLQSQGCCRRDQVNKGIC</sequence>
<evidence type="ECO:0000313" key="1">
    <source>
        <dbReference type="EMBL" id="KAG2620246.1"/>
    </source>
</evidence>
<accession>A0A8T0UGP8</accession>
<name>A0A8T0UGP8_PANVG</name>
<proteinExistence type="predicted"/>